<dbReference type="RefSeq" id="WP_036024245.1">
    <property type="nucleotide sequence ID" value="NZ_BRLH01000008.1"/>
</dbReference>
<dbReference type="Proteomes" id="UP001058124">
    <property type="component" value="Unassembled WGS sequence"/>
</dbReference>
<keyword evidence="1" id="KW-0812">Transmembrane</keyword>
<feature type="transmembrane region" description="Helical" evidence="1">
    <location>
        <begin position="92"/>
        <end position="114"/>
    </location>
</feature>
<dbReference type="AlphaFoldDB" id="A0AAV5N5K5"/>
<keyword evidence="1" id="KW-0472">Membrane</keyword>
<name>A0AAV5N5K5_9GAMM</name>
<proteinExistence type="predicted"/>
<feature type="transmembrane region" description="Helical" evidence="1">
    <location>
        <begin position="57"/>
        <end position="86"/>
    </location>
</feature>
<protein>
    <submittedName>
        <fullName evidence="2">Uncharacterized protein</fullName>
    </submittedName>
</protein>
<keyword evidence="3" id="KW-1185">Reference proteome</keyword>
<organism evidence="2 3">
    <name type="scientific">Leminorella grimontii</name>
    <dbReference type="NCBI Taxonomy" id="82981"/>
    <lineage>
        <taxon>Bacteria</taxon>
        <taxon>Pseudomonadati</taxon>
        <taxon>Pseudomonadota</taxon>
        <taxon>Gammaproteobacteria</taxon>
        <taxon>Enterobacterales</taxon>
        <taxon>Budviciaceae</taxon>
        <taxon>Leminorella</taxon>
    </lineage>
</organism>
<keyword evidence="1" id="KW-1133">Transmembrane helix</keyword>
<feature type="transmembrane region" description="Helical" evidence="1">
    <location>
        <begin position="12"/>
        <end position="36"/>
    </location>
</feature>
<evidence type="ECO:0000313" key="2">
    <source>
        <dbReference type="EMBL" id="GKX56748.1"/>
    </source>
</evidence>
<sequence>MENNNIMRLHSVKLWCRFTIFLGVVAALSIIFFKYYRRYGIEYVSNIYGRKHENAGIILYGTSSIFMTLLCIALLSLAFLFIYVSLFKKSRLASQLIFTGGIFISLSVFSALFAPPTANFEMKVYHNDLTYSEYVWAWPREGGEVTVLPMSNFKGYQEEQSLYVRGETEFLTCISHYYEWYGSIQVKKELWPLYIYAIPSKADGLRFCHVLSKDEVNKLSESDKKEALRYWVESDDIWR</sequence>
<comment type="caution">
    <text evidence="2">The sequence shown here is derived from an EMBL/GenBank/DDBJ whole genome shotgun (WGS) entry which is preliminary data.</text>
</comment>
<gene>
    <name evidence="2" type="ORF">SOASR030_28600</name>
</gene>
<evidence type="ECO:0000256" key="1">
    <source>
        <dbReference type="SAM" id="Phobius"/>
    </source>
</evidence>
<dbReference type="EMBL" id="BRLH01000008">
    <property type="protein sequence ID" value="GKX56748.1"/>
    <property type="molecule type" value="Genomic_DNA"/>
</dbReference>
<reference evidence="2" key="1">
    <citation type="submission" date="2022-06" db="EMBL/GenBank/DDBJ databases">
        <title>Draft genome sequences of Leminorella grimontii str. JCM5902.</title>
        <authorList>
            <person name="Wakabayashi Y."/>
            <person name="Kojima K."/>
        </authorList>
    </citation>
    <scope>NUCLEOTIDE SEQUENCE</scope>
    <source>
        <strain evidence="2">JCM 5902</strain>
    </source>
</reference>
<evidence type="ECO:0000313" key="3">
    <source>
        <dbReference type="Proteomes" id="UP001058124"/>
    </source>
</evidence>
<accession>A0AAV5N5K5</accession>